<dbReference type="OrthoDB" id="283096at2"/>
<dbReference type="InterPro" id="IPR002575">
    <property type="entry name" value="Aminoglycoside_PTrfase"/>
</dbReference>
<feature type="domain" description="Aminoglycoside phosphotransferase" evidence="1">
    <location>
        <begin position="25"/>
        <end position="263"/>
    </location>
</feature>
<protein>
    <recommendedName>
        <fullName evidence="1">Aminoglycoside phosphotransferase domain-containing protein</fullName>
    </recommendedName>
</protein>
<dbReference type="AlphaFoldDB" id="A0A368KVI1"/>
<dbReference type="Proteomes" id="UP000253562">
    <property type="component" value="Unassembled WGS sequence"/>
</dbReference>
<accession>A0A368KVI1</accession>
<evidence type="ECO:0000259" key="1">
    <source>
        <dbReference type="Pfam" id="PF01636"/>
    </source>
</evidence>
<proteinExistence type="predicted"/>
<dbReference type="Pfam" id="PF01636">
    <property type="entry name" value="APH"/>
    <property type="match status" value="1"/>
</dbReference>
<gene>
    <name evidence="2" type="ORF">DTL42_04545</name>
</gene>
<sequence>MRDNFDTLRQVLARFRLEDISQEKITRLRGGLSGSDVWQVESPWGKFCLKCMPSGFSVQRIRTIHQAVSLRRDAGMTCLAGYCQAASGETFVVHDERIWELQLWAKGDAPTPPFSNWQKTKMYQAVARFHTVLRDTPHDQSQLGKSEGVAVRLNMLRTWRDHRMEEIRPRIVNYGHPQRKADLSFLAVSFQEYQHKLEPLLVEVSQQDYLLEHCIGDPRPENFRFTGDQLTGLIDLGSLRRDNIALDISRLASELASEAPIDWKLAWDSISAIHPLKEPEKRLTIVLDAANVILTGLKWIQWLVVDGYSFESEALVDSRLCHLCQRFQQIKQHPVWQ</sequence>
<dbReference type="SUPFAM" id="SSF56112">
    <property type="entry name" value="Protein kinase-like (PK-like)"/>
    <property type="match status" value="1"/>
</dbReference>
<dbReference type="RefSeq" id="WP_114367484.1">
    <property type="nucleotide sequence ID" value="NZ_QPEX01000010.1"/>
</dbReference>
<comment type="caution">
    <text evidence="2">The sequence shown here is derived from an EMBL/GenBank/DDBJ whole genome shotgun (WGS) entry which is preliminary data.</text>
</comment>
<dbReference type="EMBL" id="QPEX01000010">
    <property type="protein sequence ID" value="RCS54418.1"/>
    <property type="molecule type" value="Genomic_DNA"/>
</dbReference>
<evidence type="ECO:0000313" key="3">
    <source>
        <dbReference type="Proteomes" id="UP000253562"/>
    </source>
</evidence>
<organism evidence="2 3">
    <name type="scientific">Bremerella cremea</name>
    <dbReference type="NCBI Taxonomy" id="1031537"/>
    <lineage>
        <taxon>Bacteria</taxon>
        <taxon>Pseudomonadati</taxon>
        <taxon>Planctomycetota</taxon>
        <taxon>Planctomycetia</taxon>
        <taxon>Pirellulales</taxon>
        <taxon>Pirellulaceae</taxon>
        <taxon>Bremerella</taxon>
    </lineage>
</organism>
<evidence type="ECO:0000313" key="2">
    <source>
        <dbReference type="EMBL" id="RCS54418.1"/>
    </source>
</evidence>
<dbReference type="InterPro" id="IPR011009">
    <property type="entry name" value="Kinase-like_dom_sf"/>
</dbReference>
<name>A0A368KVI1_9BACT</name>
<reference evidence="2 3" key="1">
    <citation type="submission" date="2018-07" db="EMBL/GenBank/DDBJ databases">
        <title>Comparative genomes isolates from brazilian mangrove.</title>
        <authorList>
            <person name="De Araujo J.E."/>
            <person name="Taketani R.G."/>
            <person name="Silva M.C.P."/>
            <person name="Lourenco M.V."/>
            <person name="Oliveira V.M."/>
            <person name="Andreote F.D."/>
        </authorList>
    </citation>
    <scope>NUCLEOTIDE SEQUENCE [LARGE SCALE GENOMIC DNA]</scope>
    <source>
        <strain evidence="2 3">HEX PRIS-MGV</strain>
    </source>
</reference>